<dbReference type="EMBL" id="BKAV01000027">
    <property type="protein sequence ID" value="GEQ01157.1"/>
    <property type="molecule type" value="Genomic_DNA"/>
</dbReference>
<name>A0A2T7BSQ3_9STAP</name>
<dbReference type="OrthoDB" id="2406251at2"/>
<keyword evidence="5" id="KW-1185">Reference proteome</keyword>
<dbReference type="Proteomes" id="UP000254956">
    <property type="component" value="Unassembled WGS sequence"/>
</dbReference>
<reference evidence="3 4" key="1">
    <citation type="submission" date="2018-06" db="EMBL/GenBank/DDBJ databases">
        <authorList>
            <consortium name="Pathogen Informatics"/>
            <person name="Doyle S."/>
        </authorList>
    </citation>
    <scope>NUCLEOTIDE SEQUENCE [LARGE SCALE GENOMIC DNA]</scope>
    <source>
        <strain evidence="3 4">NCTC12413</strain>
    </source>
</reference>
<evidence type="ECO:0000313" key="4">
    <source>
        <dbReference type="Proteomes" id="UP000254956"/>
    </source>
</evidence>
<sequence length="96" mass="10272">MNKSVKLAVAIYLGAILIVCGGYLIMILVGSVQGNDMRGSVLDADNTKNIENIDYNESATKKTSVKLNALPSTIELPNEVKTNIQQNTTASFSQPA</sequence>
<feature type="transmembrane region" description="Helical" evidence="1">
    <location>
        <begin position="7"/>
        <end position="29"/>
    </location>
</feature>
<accession>A0A2T7BSQ3</accession>
<gene>
    <name evidence="3" type="ORF">NCTC12413_00437</name>
    <name evidence="2" type="ORF">SAR03_21940</name>
</gene>
<evidence type="ECO:0000256" key="1">
    <source>
        <dbReference type="SAM" id="Phobius"/>
    </source>
</evidence>
<evidence type="ECO:0000313" key="3">
    <source>
        <dbReference type="EMBL" id="SUJ10351.1"/>
    </source>
</evidence>
<proteinExistence type="predicted"/>
<dbReference type="AlphaFoldDB" id="A0A2T7BSQ3"/>
<dbReference type="GeneID" id="97286786"/>
<reference evidence="2 5" key="2">
    <citation type="submission" date="2019-07" db="EMBL/GenBank/DDBJ databases">
        <title>Whole genome shotgun sequence of Staphylococcus arlettae NBRC 109765.</title>
        <authorList>
            <person name="Hosoyama A."/>
            <person name="Uohara A."/>
            <person name="Ohji S."/>
            <person name="Ichikawa N."/>
        </authorList>
    </citation>
    <scope>NUCLEOTIDE SEQUENCE [LARGE SCALE GENOMIC DNA]</scope>
    <source>
        <strain evidence="2 5">NBRC 109765</strain>
    </source>
</reference>
<protein>
    <submittedName>
        <fullName evidence="3">Uncharacterized protein</fullName>
    </submittedName>
</protein>
<keyword evidence="1" id="KW-0472">Membrane</keyword>
<dbReference type="RefSeq" id="WP_021459593.1">
    <property type="nucleotide sequence ID" value="NZ_AP019698.1"/>
</dbReference>
<keyword evidence="1" id="KW-1133">Transmembrane helix</keyword>
<evidence type="ECO:0000313" key="5">
    <source>
        <dbReference type="Proteomes" id="UP000321598"/>
    </source>
</evidence>
<dbReference type="EMBL" id="UGZE01000001">
    <property type="protein sequence ID" value="SUJ10351.1"/>
    <property type="molecule type" value="Genomic_DNA"/>
</dbReference>
<dbReference type="Proteomes" id="UP000321598">
    <property type="component" value="Unassembled WGS sequence"/>
</dbReference>
<evidence type="ECO:0000313" key="2">
    <source>
        <dbReference type="EMBL" id="GEQ01157.1"/>
    </source>
</evidence>
<keyword evidence="1" id="KW-0812">Transmembrane</keyword>
<organism evidence="3 4">
    <name type="scientific">Staphylococcus arlettae</name>
    <dbReference type="NCBI Taxonomy" id="29378"/>
    <lineage>
        <taxon>Bacteria</taxon>
        <taxon>Bacillati</taxon>
        <taxon>Bacillota</taxon>
        <taxon>Bacilli</taxon>
        <taxon>Bacillales</taxon>
        <taxon>Staphylococcaceae</taxon>
        <taxon>Staphylococcus</taxon>
    </lineage>
</organism>